<dbReference type="Proteomes" id="UP000251891">
    <property type="component" value="Unassembled WGS sequence"/>
</dbReference>
<accession>A0A365H7A4</accession>
<dbReference type="OrthoDB" id="3463621at2"/>
<evidence type="ECO:0000313" key="3">
    <source>
        <dbReference type="Proteomes" id="UP000251891"/>
    </source>
</evidence>
<sequence length="273" mass="28965">MSDPTSAENAAIALDAYEQHILGDTQTTHRRNPVVADALVRGLINDLADYADQRRIDLTAVLTGALEARADDLTERQDSELVRQVGAQVQIRPDAAGEPLPVRRGIITGVEEYGNGNAVCAVRFPGMDGDLQLAVSDLQPAEPFPHTTTRLGPVTTATDAEKTLITVAARIQCCARSGVRPDHDDLLDRNSLAGNLGRWAGTTDERVLTTLTQQINQAAARMSTPGLQPGTDPVRLATTGFPHDLNDGVPAPSGQDPAAGQAPSPEHRPGRAL</sequence>
<keyword evidence="3" id="KW-1185">Reference proteome</keyword>
<organism evidence="2 3">
    <name type="scientific">Actinomadura craniellae</name>
    <dbReference type="NCBI Taxonomy" id="2231787"/>
    <lineage>
        <taxon>Bacteria</taxon>
        <taxon>Bacillati</taxon>
        <taxon>Actinomycetota</taxon>
        <taxon>Actinomycetes</taxon>
        <taxon>Streptosporangiales</taxon>
        <taxon>Thermomonosporaceae</taxon>
        <taxon>Actinomadura</taxon>
    </lineage>
</organism>
<proteinExistence type="predicted"/>
<dbReference type="AlphaFoldDB" id="A0A365H7A4"/>
<evidence type="ECO:0000256" key="1">
    <source>
        <dbReference type="SAM" id="MobiDB-lite"/>
    </source>
</evidence>
<name>A0A365H7A4_9ACTN</name>
<evidence type="ECO:0000313" key="2">
    <source>
        <dbReference type="EMBL" id="RAY14985.1"/>
    </source>
</evidence>
<protein>
    <submittedName>
        <fullName evidence="2">Uncharacterized protein</fullName>
    </submittedName>
</protein>
<reference evidence="2 3" key="1">
    <citation type="submission" date="2018-06" db="EMBL/GenBank/DDBJ databases">
        <title>Actinomadura craniellae sp. nov. isolated from marine sponge Craniella sp.</title>
        <authorList>
            <person name="Li L."/>
            <person name="Xu Q.H."/>
            <person name="Lin H.W."/>
            <person name="Lu Y.H."/>
        </authorList>
    </citation>
    <scope>NUCLEOTIDE SEQUENCE [LARGE SCALE GENOMIC DNA]</scope>
    <source>
        <strain evidence="2 3">LHW63021</strain>
    </source>
</reference>
<gene>
    <name evidence="2" type="ORF">DPM19_09550</name>
</gene>
<dbReference type="EMBL" id="QLYX01000004">
    <property type="protein sequence ID" value="RAY14985.1"/>
    <property type="molecule type" value="Genomic_DNA"/>
</dbReference>
<comment type="caution">
    <text evidence="2">The sequence shown here is derived from an EMBL/GenBank/DDBJ whole genome shotgun (WGS) entry which is preliminary data.</text>
</comment>
<feature type="region of interest" description="Disordered" evidence="1">
    <location>
        <begin position="221"/>
        <end position="273"/>
    </location>
</feature>
<dbReference type="RefSeq" id="WP_111865130.1">
    <property type="nucleotide sequence ID" value="NZ_QLYX01000004.1"/>
</dbReference>